<dbReference type="GO" id="GO:1990112">
    <property type="term" value="C:RQC complex"/>
    <property type="evidence" value="ECO:0007669"/>
    <property type="project" value="UniProtKB-UniRule"/>
</dbReference>
<evidence type="ECO:0000256" key="2">
    <source>
        <dbReference type="ARBA" id="ARBA00004514"/>
    </source>
</evidence>
<accession>A0A8S1FET8</accession>
<evidence type="ECO:0000256" key="13">
    <source>
        <dbReference type="ARBA" id="ARBA00022833"/>
    </source>
</evidence>
<keyword evidence="9 18" id="KW-0479">Metal-binding</keyword>
<evidence type="ECO:0000313" key="20">
    <source>
        <dbReference type="EMBL" id="CAB3410659.1"/>
    </source>
</evidence>
<evidence type="ECO:0000256" key="1">
    <source>
        <dbReference type="ARBA" id="ARBA00000900"/>
    </source>
</evidence>
<evidence type="ECO:0000256" key="5">
    <source>
        <dbReference type="ARBA" id="ARBA00012483"/>
    </source>
</evidence>
<dbReference type="GO" id="GO:0043023">
    <property type="term" value="F:ribosomal large subunit binding"/>
    <property type="evidence" value="ECO:0007669"/>
    <property type="project" value="TreeGrafter"/>
</dbReference>
<dbReference type="Pfam" id="PF22999">
    <property type="entry name" value="LTN1_E3_ligase_6th"/>
    <property type="match status" value="1"/>
</dbReference>
<keyword evidence="8 18" id="KW-0808">Transferase</keyword>
<evidence type="ECO:0000256" key="8">
    <source>
        <dbReference type="ARBA" id="ARBA00022679"/>
    </source>
</evidence>
<sequence length="1422" mass="161224">MSKPQRRKGNAKNASSSAAHAYLSDTGATFIGLTPEMNIFEFASSAVDNHNPLDDEARIVLRKLVKKDSSTREKGLRELITFLNEHNDCIESCYQHFYEIVDRLSTDGSPTVRLLTMKVVSYFITKLKKSAAKGLKKILPMVLFELCDVSNSVCAAADTVLRENFASEERRQNAIDMFGPSCVELCVSLATQSHELCNPAKYDAEELVEQRRVRLETQALNAINRIATMTKKRDGWMECARKLFENASFVKKTLSSDKNNLKTGLVTLCLMFPNHVELMLNSPIAQWILASLDSEVGVICEAAWSGLIVLLADKSTFAKLSLQKAILPRILFAIRKKKEHWKEMGRHLLPCVASLHEQFQEDHTETKSLAAIIESFLDNLPFDASVPQIVVENWATSFVEVTKWVLSSPKVNRDILDTLIPTISKMAQQSSTENTVASLIHWIFEKSAISDSEAKTLCDLLESGAHHDLFYEQLLQPGKHVQLCTIHASLINKSENAKFYALKSLKNSQSEYFKNVVEKITNHSLIEPIARWNSAEAEIIADLIERFVNIGHSEKISLKIENNDVCRALFLKSSKNTEIWRRYFENRQESTDVIQNMLETWKLKGDGASVAATTDLIHEKNLNIKTDLVANNLDYIVSILKSSENLDAENVNQLCLHAFSLLFVEDVSATSDHYATIAAFIDPSLIPSTFFHELTSQNFDIFWLVEIASRFDKFLAKCDESTRDGVRNRVQIQKNDISQLISDFEFIIVDGLLYSSNVPKSVPQKTKARKMGGCEAYERILKASNLAVLNLAGSNSSELAHGFAAAILAIAEYCRKRYPFIELHERIAQNLNEIALKLSSPLVQRAFATISSEFPWFDVLSAGPSSCEFRFATDETNQFVEKCVECDGIEFLEFVLNLNQQSPLDIFTIAGSSLDNFIRNYLVLKRIRDVSEKLLDEQQIPNKELVDFLLCGVITMLHSVNDFIDDVETSPEVEFSAAICLEIFAKISASTKNRDDSPMIVEWVEFYSPTIIQLVFNWLPHVKSTSAPSPFLHSMWLALNAINELPDLESHSMFSFVPELDAFNYLPPQQFVIENAFNFLKQDLEEIQIIGLVLAKLLMPLMFKNENSKRLAMEVEESAIEMESLKIQIPYIIRKTLEEASRWTTTMLFDVCLVPFDMDCLTTSPENRMAYCDTLATVIRPCLEAVLINQPQVIPRNQEKEYYTMPDITPSTKFYDKYVANLLFRILSRIPAAARLWYKSLPTNAASIVHDTIQRHVSRLLIDYELEKVRMNSDKKKNADLKIRVIPVSGEVVAEYTVDETTMRLTIGLPADWPLTVPSIQLDKAIVKSDRAKKWLLQLTAYLFHQNGSTVEGIEMWRKNVDRDVEGAEACCICMMTIHSTTHQMPRVKCRQCKNKFHANCLYKWFESSNQSSCPLCRASFT</sequence>
<dbReference type="GO" id="GO:0072344">
    <property type="term" value="P:rescue of stalled ribosome"/>
    <property type="evidence" value="ECO:0007669"/>
    <property type="project" value="UniProtKB-UniRule"/>
</dbReference>
<dbReference type="FunFam" id="3.30.40.10:FF:000038">
    <property type="entry name" value="E3 ubiquitin-protein ligase listerin"/>
    <property type="match status" value="1"/>
</dbReference>
<dbReference type="InterPro" id="IPR056241">
    <property type="entry name" value="LTN1_HEAT_5th"/>
</dbReference>
<dbReference type="Proteomes" id="UP000494206">
    <property type="component" value="Unassembled WGS sequence"/>
</dbReference>
<evidence type="ECO:0000256" key="4">
    <source>
        <dbReference type="ARBA" id="ARBA00007997"/>
    </source>
</evidence>
<keyword evidence="21" id="KW-1185">Reference proteome</keyword>
<comment type="pathway">
    <text evidence="3 18">Protein modification; protein ubiquitination.</text>
</comment>
<protein>
    <recommendedName>
        <fullName evidence="6 18">E3 ubiquitin-protein ligase listerin</fullName>
        <ecNumber evidence="5 18">2.3.2.27</ecNumber>
    </recommendedName>
    <alternativeName>
        <fullName evidence="14 18">RING-type E3 ubiquitin transferase listerin</fullName>
    </alternativeName>
</protein>
<dbReference type="Pfam" id="PF22958">
    <property type="entry name" value="Ltn1_1st"/>
    <property type="match status" value="1"/>
</dbReference>
<dbReference type="PROSITE" id="PS50089">
    <property type="entry name" value="ZF_RING_2"/>
    <property type="match status" value="1"/>
</dbReference>
<dbReference type="InterPro" id="IPR001841">
    <property type="entry name" value="Znf_RING"/>
</dbReference>
<keyword evidence="12 18" id="KW-0833">Ubl conjugation pathway</keyword>
<dbReference type="GO" id="GO:0005829">
    <property type="term" value="C:cytosol"/>
    <property type="evidence" value="ECO:0007669"/>
    <property type="project" value="UniProtKB-SubCell"/>
</dbReference>
<dbReference type="GO" id="GO:0061630">
    <property type="term" value="F:ubiquitin protein ligase activity"/>
    <property type="evidence" value="ECO:0007669"/>
    <property type="project" value="UniProtKB-UniRule"/>
</dbReference>
<dbReference type="Pfam" id="PF24618">
    <property type="entry name" value="LTN1_E3_ligase_5th"/>
    <property type="match status" value="1"/>
</dbReference>
<dbReference type="PANTHER" id="PTHR12389:SF0">
    <property type="entry name" value="E3 UBIQUITIN-PROTEIN LIGASE LISTERIN"/>
    <property type="match status" value="1"/>
</dbReference>
<dbReference type="GO" id="GO:1990116">
    <property type="term" value="P:ribosome-associated ubiquitin-dependent protein catabolic process"/>
    <property type="evidence" value="ECO:0007669"/>
    <property type="project" value="UniProtKB-UniRule"/>
</dbReference>
<dbReference type="InterPro" id="IPR039804">
    <property type="entry name" value="RING-CH-C4HC3_LTN1"/>
</dbReference>
<comment type="subunit">
    <text evidence="16">Component of the ribosome quality control complex (RQC), composed of at least the E3 ubiquitin ligase ltn1 and nemf. The complex probably also contains tcf25 as well as vcp/p97 and its ubiquitin-binding cofactors. RQC forms a stable complex with 60S ribosomal subunits.</text>
</comment>
<dbReference type="InterPro" id="IPR013083">
    <property type="entry name" value="Znf_RING/FYVE/PHD"/>
</dbReference>
<dbReference type="InterPro" id="IPR054478">
    <property type="entry name" value="LTN1_UBC"/>
</dbReference>
<evidence type="ECO:0000256" key="12">
    <source>
        <dbReference type="ARBA" id="ARBA00022786"/>
    </source>
</evidence>
<evidence type="ECO:0000256" key="18">
    <source>
        <dbReference type="RuleBase" id="RU367090"/>
    </source>
</evidence>
<keyword evidence="10" id="KW-0677">Repeat</keyword>
<dbReference type="InterPro" id="IPR054476">
    <property type="entry name" value="Ltn1_N"/>
</dbReference>
<evidence type="ECO:0000256" key="9">
    <source>
        <dbReference type="ARBA" id="ARBA00022723"/>
    </source>
</evidence>
<comment type="similarity">
    <text evidence="4 18">Belongs to the LTN1 family.</text>
</comment>
<reference evidence="20 21" key="1">
    <citation type="submission" date="2020-04" db="EMBL/GenBank/DDBJ databases">
        <authorList>
            <person name="Laetsch R D."/>
            <person name="Stevens L."/>
            <person name="Kumar S."/>
            <person name="Blaxter L. M."/>
        </authorList>
    </citation>
    <scope>NUCLEOTIDE SEQUENCE [LARGE SCALE GENOMIC DNA]</scope>
</reference>
<comment type="subcellular location">
    <subcellularLocation>
        <location evidence="2">Cytoplasm</location>
        <location evidence="2">Cytosol</location>
    </subcellularLocation>
</comment>
<evidence type="ECO:0000256" key="11">
    <source>
        <dbReference type="ARBA" id="ARBA00022771"/>
    </source>
</evidence>
<proteinExistence type="inferred from homology"/>
<evidence type="ECO:0000256" key="17">
    <source>
        <dbReference type="PROSITE-ProRule" id="PRU00175"/>
    </source>
</evidence>
<dbReference type="Gene3D" id="1.25.10.10">
    <property type="entry name" value="Leucine-rich Repeat Variant"/>
    <property type="match status" value="1"/>
</dbReference>
<dbReference type="SUPFAM" id="SSF57850">
    <property type="entry name" value="RING/U-box"/>
    <property type="match status" value="1"/>
</dbReference>
<dbReference type="EMBL" id="CADEPM010000011">
    <property type="protein sequence ID" value="CAB3410659.1"/>
    <property type="molecule type" value="Genomic_DNA"/>
</dbReference>
<dbReference type="GO" id="GO:0008270">
    <property type="term" value="F:zinc ion binding"/>
    <property type="evidence" value="ECO:0007669"/>
    <property type="project" value="UniProtKB-KW"/>
</dbReference>
<dbReference type="InterPro" id="IPR039795">
    <property type="entry name" value="LTN1/Rkr1"/>
</dbReference>
<feature type="domain" description="RING-type" evidence="19">
    <location>
        <begin position="1371"/>
        <end position="1418"/>
    </location>
</feature>
<keyword evidence="13 18" id="KW-0862">Zinc</keyword>
<gene>
    <name evidence="20" type="ORF">CBOVIS_LOCUS12152</name>
</gene>
<dbReference type="Pfam" id="PF13639">
    <property type="entry name" value="zf-RING_2"/>
    <property type="match status" value="1"/>
</dbReference>
<keyword evidence="7" id="KW-0963">Cytoplasm</keyword>
<dbReference type="OrthoDB" id="6108at2759"/>
<comment type="function">
    <text evidence="15">E3 ubiquitin-protein ligase. Component of the ribosome quality control complex (RQC), a ribosome-associated complex that mediates ubiquitination and extraction of incompletely synthesized nascent chains for proteasomal degradation. Ubiquitination leads to vcp/p97 recruitment for extraction and degradation of the incomplete translation product.</text>
</comment>
<dbReference type="EC" id="2.3.2.27" evidence="5 18"/>
<evidence type="ECO:0000256" key="3">
    <source>
        <dbReference type="ARBA" id="ARBA00004906"/>
    </source>
</evidence>
<keyword evidence="11 17" id="KW-0863">Zinc-finger</keyword>
<evidence type="ECO:0000259" key="19">
    <source>
        <dbReference type="PROSITE" id="PS50089"/>
    </source>
</evidence>
<comment type="catalytic activity">
    <reaction evidence="1 18">
        <text>S-ubiquitinyl-[E2 ubiquitin-conjugating enzyme]-L-cysteine + [acceptor protein]-L-lysine = [E2 ubiquitin-conjugating enzyme]-L-cysteine + N(6)-ubiquitinyl-[acceptor protein]-L-lysine.</text>
        <dbReference type="EC" id="2.3.2.27"/>
    </reaction>
</comment>
<dbReference type="InterPro" id="IPR054477">
    <property type="entry name" value="LTN1_E3_ligase_6th"/>
</dbReference>
<evidence type="ECO:0000256" key="7">
    <source>
        <dbReference type="ARBA" id="ARBA00022490"/>
    </source>
</evidence>
<dbReference type="PANTHER" id="PTHR12389">
    <property type="entry name" value="ZINC FINGER PROTEIN 294"/>
    <property type="match status" value="1"/>
</dbReference>
<dbReference type="Gene3D" id="3.30.40.10">
    <property type="entry name" value="Zinc/RING finger domain, C3HC4 (zinc finger)"/>
    <property type="match status" value="1"/>
</dbReference>
<name>A0A8S1FET8_9PELO</name>
<dbReference type="InterPro" id="IPR011989">
    <property type="entry name" value="ARM-like"/>
</dbReference>
<evidence type="ECO:0000313" key="21">
    <source>
        <dbReference type="Proteomes" id="UP000494206"/>
    </source>
</evidence>
<dbReference type="InterPro" id="IPR016024">
    <property type="entry name" value="ARM-type_fold"/>
</dbReference>
<evidence type="ECO:0000256" key="10">
    <source>
        <dbReference type="ARBA" id="ARBA00022737"/>
    </source>
</evidence>
<dbReference type="Pfam" id="PF23009">
    <property type="entry name" value="UBC_like"/>
    <property type="match status" value="1"/>
</dbReference>
<evidence type="ECO:0000256" key="15">
    <source>
        <dbReference type="ARBA" id="ARBA00053497"/>
    </source>
</evidence>
<dbReference type="SUPFAM" id="SSF48371">
    <property type="entry name" value="ARM repeat"/>
    <property type="match status" value="1"/>
</dbReference>
<comment type="caution">
    <text evidence="20">The sequence shown here is derived from an EMBL/GenBank/DDBJ whole genome shotgun (WGS) entry which is preliminary data.</text>
</comment>
<evidence type="ECO:0000256" key="6">
    <source>
        <dbReference type="ARBA" id="ARBA00017157"/>
    </source>
</evidence>
<evidence type="ECO:0000256" key="16">
    <source>
        <dbReference type="ARBA" id="ARBA00065062"/>
    </source>
</evidence>
<dbReference type="CDD" id="cd16491">
    <property type="entry name" value="RING-CH-C4HC3_LTN1"/>
    <property type="match status" value="1"/>
</dbReference>
<organism evidence="20 21">
    <name type="scientific">Caenorhabditis bovis</name>
    <dbReference type="NCBI Taxonomy" id="2654633"/>
    <lineage>
        <taxon>Eukaryota</taxon>
        <taxon>Metazoa</taxon>
        <taxon>Ecdysozoa</taxon>
        <taxon>Nematoda</taxon>
        <taxon>Chromadorea</taxon>
        <taxon>Rhabditida</taxon>
        <taxon>Rhabditina</taxon>
        <taxon>Rhabditomorpha</taxon>
        <taxon>Rhabditoidea</taxon>
        <taxon>Rhabditidae</taxon>
        <taxon>Peloderinae</taxon>
        <taxon>Caenorhabditis</taxon>
    </lineage>
</organism>
<evidence type="ECO:0000256" key="14">
    <source>
        <dbReference type="ARBA" id="ARBA00032366"/>
    </source>
</evidence>